<proteinExistence type="predicted"/>
<evidence type="ECO:0000313" key="2">
    <source>
        <dbReference type="Proteomes" id="UP001153954"/>
    </source>
</evidence>
<reference evidence="1" key="1">
    <citation type="submission" date="2022-03" db="EMBL/GenBank/DDBJ databases">
        <authorList>
            <person name="Tunstrom K."/>
        </authorList>
    </citation>
    <scope>NUCLEOTIDE SEQUENCE</scope>
</reference>
<gene>
    <name evidence="1" type="ORF">EEDITHA_LOCUS17855</name>
</gene>
<dbReference type="Proteomes" id="UP001153954">
    <property type="component" value="Unassembled WGS sequence"/>
</dbReference>
<evidence type="ECO:0000313" key="1">
    <source>
        <dbReference type="EMBL" id="CAH2103324.1"/>
    </source>
</evidence>
<accession>A0AAU9UUG9</accession>
<name>A0AAU9UUG9_EUPED</name>
<comment type="caution">
    <text evidence="1">The sequence shown here is derived from an EMBL/GenBank/DDBJ whole genome shotgun (WGS) entry which is preliminary data.</text>
</comment>
<dbReference type="EMBL" id="CAKOGL010000026">
    <property type="protein sequence ID" value="CAH2103324.1"/>
    <property type="molecule type" value="Genomic_DNA"/>
</dbReference>
<keyword evidence="2" id="KW-1185">Reference proteome</keyword>
<protein>
    <submittedName>
        <fullName evidence="1">Uncharacterized protein</fullName>
    </submittedName>
</protein>
<sequence length="108" mass="12112">MGLGADWFMQKLVDLELPSGRGHVTKASSLYINASNKEIITWELKNDDENMTADNSDRDSDGELEMRVTQAKVRTKMIRLSSKKILKTFSAKLTEPMAPALCYSGKWG</sequence>
<organism evidence="1 2">
    <name type="scientific">Euphydryas editha</name>
    <name type="common">Edith's checkerspot</name>
    <dbReference type="NCBI Taxonomy" id="104508"/>
    <lineage>
        <taxon>Eukaryota</taxon>
        <taxon>Metazoa</taxon>
        <taxon>Ecdysozoa</taxon>
        <taxon>Arthropoda</taxon>
        <taxon>Hexapoda</taxon>
        <taxon>Insecta</taxon>
        <taxon>Pterygota</taxon>
        <taxon>Neoptera</taxon>
        <taxon>Endopterygota</taxon>
        <taxon>Lepidoptera</taxon>
        <taxon>Glossata</taxon>
        <taxon>Ditrysia</taxon>
        <taxon>Papilionoidea</taxon>
        <taxon>Nymphalidae</taxon>
        <taxon>Nymphalinae</taxon>
        <taxon>Euphydryas</taxon>
    </lineage>
</organism>
<dbReference type="AlphaFoldDB" id="A0AAU9UUG9"/>